<protein>
    <submittedName>
        <fullName evidence="8">BTAD domain-containing putative transcriptional regulator</fullName>
    </submittedName>
</protein>
<dbReference type="CDD" id="cd00383">
    <property type="entry name" value="trans_reg_C"/>
    <property type="match status" value="1"/>
</dbReference>
<keyword evidence="3 5" id="KW-0238">DNA-binding</keyword>
<dbReference type="InterPro" id="IPR027417">
    <property type="entry name" value="P-loop_NTPase"/>
</dbReference>
<keyword evidence="9" id="KW-1185">Reference proteome</keyword>
<dbReference type="Proteomes" id="UP001597182">
    <property type="component" value="Unassembled WGS sequence"/>
</dbReference>
<dbReference type="Gene3D" id="1.10.10.10">
    <property type="entry name" value="Winged helix-like DNA-binding domain superfamily/Winged helix DNA-binding domain"/>
    <property type="match status" value="1"/>
</dbReference>
<dbReference type="SUPFAM" id="SSF48452">
    <property type="entry name" value="TPR-like"/>
    <property type="match status" value="1"/>
</dbReference>
<reference evidence="9" key="1">
    <citation type="journal article" date="2019" name="Int. J. Syst. Evol. Microbiol.">
        <title>The Global Catalogue of Microorganisms (GCM) 10K type strain sequencing project: providing services to taxonomists for standard genome sequencing and annotation.</title>
        <authorList>
            <consortium name="The Broad Institute Genomics Platform"/>
            <consortium name="The Broad Institute Genome Sequencing Center for Infectious Disease"/>
            <person name="Wu L."/>
            <person name="Ma J."/>
        </authorList>
    </citation>
    <scope>NUCLEOTIDE SEQUENCE [LARGE SCALE GENOMIC DNA]</scope>
    <source>
        <strain evidence="9">CCUG 49018</strain>
    </source>
</reference>
<feature type="region of interest" description="Disordered" evidence="6">
    <location>
        <begin position="1111"/>
        <end position="1138"/>
    </location>
</feature>
<dbReference type="InterPro" id="IPR016032">
    <property type="entry name" value="Sig_transdc_resp-reg_C-effctor"/>
</dbReference>
<gene>
    <name evidence="8" type="ORF">ACFQ34_23870</name>
</gene>
<dbReference type="Pfam" id="PF13191">
    <property type="entry name" value="AAA_16"/>
    <property type="match status" value="1"/>
</dbReference>
<evidence type="ECO:0000259" key="7">
    <source>
        <dbReference type="PROSITE" id="PS51755"/>
    </source>
</evidence>
<dbReference type="InterPro" id="IPR041664">
    <property type="entry name" value="AAA_16"/>
</dbReference>
<dbReference type="EMBL" id="JBHTMB010000219">
    <property type="protein sequence ID" value="MFD1236338.1"/>
    <property type="molecule type" value="Genomic_DNA"/>
</dbReference>
<evidence type="ECO:0000313" key="9">
    <source>
        <dbReference type="Proteomes" id="UP001597182"/>
    </source>
</evidence>
<dbReference type="InterPro" id="IPR005158">
    <property type="entry name" value="BTAD"/>
</dbReference>
<accession>A0ABW3VNT1</accession>
<dbReference type="InterPro" id="IPR051677">
    <property type="entry name" value="AfsR-DnrI-RedD_regulator"/>
</dbReference>
<dbReference type="InterPro" id="IPR001867">
    <property type="entry name" value="OmpR/PhoB-type_DNA-bd"/>
</dbReference>
<dbReference type="InterPro" id="IPR011990">
    <property type="entry name" value="TPR-like_helical_dom_sf"/>
</dbReference>
<keyword evidence="4" id="KW-0804">Transcription</keyword>
<dbReference type="Gene3D" id="3.40.50.300">
    <property type="entry name" value="P-loop containing nucleotide triphosphate hydrolases"/>
    <property type="match status" value="1"/>
</dbReference>
<keyword evidence="2" id="KW-0805">Transcription regulation</keyword>
<dbReference type="SMART" id="SM01043">
    <property type="entry name" value="BTAD"/>
    <property type="match status" value="1"/>
</dbReference>
<evidence type="ECO:0000256" key="5">
    <source>
        <dbReference type="PROSITE-ProRule" id="PRU01091"/>
    </source>
</evidence>
<comment type="similarity">
    <text evidence="1">Belongs to the AfsR/DnrI/RedD regulatory family.</text>
</comment>
<dbReference type="SUPFAM" id="SSF52540">
    <property type="entry name" value="P-loop containing nucleoside triphosphate hydrolases"/>
    <property type="match status" value="1"/>
</dbReference>
<dbReference type="InterPro" id="IPR036388">
    <property type="entry name" value="WH-like_DNA-bd_sf"/>
</dbReference>
<feature type="domain" description="OmpR/PhoB-type" evidence="7">
    <location>
        <begin position="1"/>
        <end position="98"/>
    </location>
</feature>
<dbReference type="PROSITE" id="PS51755">
    <property type="entry name" value="OMPR_PHOB"/>
    <property type="match status" value="1"/>
</dbReference>
<evidence type="ECO:0000256" key="6">
    <source>
        <dbReference type="SAM" id="MobiDB-lite"/>
    </source>
</evidence>
<dbReference type="RefSeq" id="WP_346090560.1">
    <property type="nucleotide sequence ID" value="NZ_BAABKS010000012.1"/>
</dbReference>
<dbReference type="Pfam" id="PF03704">
    <property type="entry name" value="BTAD"/>
    <property type="match status" value="1"/>
</dbReference>
<evidence type="ECO:0000256" key="1">
    <source>
        <dbReference type="ARBA" id="ARBA00005820"/>
    </source>
</evidence>
<dbReference type="CDD" id="cd15831">
    <property type="entry name" value="BTAD"/>
    <property type="match status" value="1"/>
</dbReference>
<comment type="caution">
    <text evidence="8">The sequence shown here is derived from an EMBL/GenBank/DDBJ whole genome shotgun (WGS) entry which is preliminary data.</text>
</comment>
<dbReference type="SMART" id="SM00862">
    <property type="entry name" value="Trans_reg_C"/>
    <property type="match status" value="1"/>
</dbReference>
<sequence length="1138" mass="120155">MSSPPRIRLLGRLEVCSPEGAPVTLGGPRERSLLGLLALHPNRVLPAQWLVDTLWAERPGSGSRVTVRTHVSHLRRRLAAAGLPDVLVTRAPGYQLEIEPDDVDSSRFERLVRLGQEALGAGDAAAAATGLRTALGLWRGPLLADLEEPEFAADSAARLDELRLTALESCLAAELDLGRHLDVVAELEALVAHHPFRERLCGQLMVALYRCGRQTEALAAYAAARSRLADELGLDAGPELAALEAAILRQDPVLLPAHHHAPPVRRQDARTVVEPPPDALFAAARRLRLVGRDAELARLAALWRETCAGASPVVLLSGEAGVGKSRLAAELARLVADDGGRCLIGRCDPVAAAPYRPLAAIVRMCAQPAAPRAGEPAAGIEVLLDAPPGPAGGRPEPAAALRLLLAGTAHTNPTAVVVEDAEWIDPASADLLRALAADPPARLLLLICFRDPPGSRHEPLRALLGDGAAVAERVVLGPLAEPDVRRLAGEILGRAVPDGAAHRLWERSGGNPFFLTEIVRDLRDRREEPAVGPFRRIPTRIRDVLRDRVARLPPVAQHVVTAAAVVGGEVGFELLAALVDGSEDDLVDGIERAVDAGLLLPAGQGWGSSYAFRHGLIRDCVYDDVAGRHRERLHARAGRALLTDRNVAAAAVHLRAAGPAADAAEVAAVSLRAAELTGARAAWEDAVGHAEAAVAILARIDAPAEARADAAVRTAMLRIKSGRGHPEAIRHLEEAVGLYRAAGSDELLGAVHSRIGGALSTHHSVMDIPRALEHLAAAERLLAEPAAVFHLQRGLTQAAMYGMRTALLATAADRAGELARRLGRRDLGVLAGWARGWALFNRGEPAAADACFEEVWAVAHELGDPFLGWAPVNAGALAATAYLLDPTRGRDWCRRGLAQPGFAGFADPHTAVLDQLALAQVEAGELAAARRTVGRLPAESVSRRLLAFRSGAVERAAHGWAAALRADEAAGDLHDAALNARWLAMAQLALGDRAGADESLTKAVAWAVSAPQVPTELVARAELARVRVGAGDLGAARAQLDACDLILAGGADWRGAAGVVELARGAVAAAAGDRRRSDRSHRLAVESFVRYRTPWHRIEALRAWSRARRELGDPAGATGPAKAADELRARLTGRGSTG</sequence>
<evidence type="ECO:0000313" key="8">
    <source>
        <dbReference type="EMBL" id="MFD1236338.1"/>
    </source>
</evidence>
<proteinExistence type="inferred from homology"/>
<evidence type="ECO:0000256" key="2">
    <source>
        <dbReference type="ARBA" id="ARBA00023015"/>
    </source>
</evidence>
<dbReference type="PANTHER" id="PTHR35807:SF1">
    <property type="entry name" value="TRANSCRIPTIONAL REGULATOR REDD"/>
    <property type="match status" value="1"/>
</dbReference>
<name>A0ABW3VNT1_9PSEU</name>
<feature type="DNA-binding region" description="OmpR/PhoB-type" evidence="5">
    <location>
        <begin position="1"/>
        <end position="98"/>
    </location>
</feature>
<evidence type="ECO:0000256" key="4">
    <source>
        <dbReference type="ARBA" id="ARBA00023163"/>
    </source>
</evidence>
<dbReference type="SUPFAM" id="SSF46894">
    <property type="entry name" value="C-terminal effector domain of the bipartite response regulators"/>
    <property type="match status" value="1"/>
</dbReference>
<dbReference type="Pfam" id="PF00486">
    <property type="entry name" value="Trans_reg_C"/>
    <property type="match status" value="1"/>
</dbReference>
<organism evidence="8 9">
    <name type="scientific">Pseudonocardia benzenivorans</name>
    <dbReference type="NCBI Taxonomy" id="228005"/>
    <lineage>
        <taxon>Bacteria</taxon>
        <taxon>Bacillati</taxon>
        <taxon>Actinomycetota</taxon>
        <taxon>Actinomycetes</taxon>
        <taxon>Pseudonocardiales</taxon>
        <taxon>Pseudonocardiaceae</taxon>
        <taxon>Pseudonocardia</taxon>
    </lineage>
</organism>
<dbReference type="PANTHER" id="PTHR35807">
    <property type="entry name" value="TRANSCRIPTIONAL REGULATOR REDD-RELATED"/>
    <property type="match status" value="1"/>
</dbReference>
<dbReference type="Gene3D" id="1.25.40.10">
    <property type="entry name" value="Tetratricopeptide repeat domain"/>
    <property type="match status" value="1"/>
</dbReference>
<evidence type="ECO:0000256" key="3">
    <source>
        <dbReference type="ARBA" id="ARBA00023125"/>
    </source>
</evidence>